<protein>
    <submittedName>
        <fullName evidence="1">Uncharacterized protein</fullName>
    </submittedName>
</protein>
<reference evidence="1" key="1">
    <citation type="journal article" date="2018" name="Int. J. Syst. Evol. Microbiol.">
        <title>Jatrophihabitans telluris sp. nov., isolated from sediment soil of lava forest wetlands and the emended description of the genus Jatrophihabitans.</title>
        <authorList>
            <person name="Lee K.C."/>
            <person name="Suh M.K."/>
            <person name="Eom M.K."/>
            <person name="Kim K.K."/>
            <person name="Kim J.S."/>
            <person name="Kim D.S."/>
            <person name="Ko S.H."/>
            <person name="Shin Y.K."/>
            <person name="Lee J.S."/>
        </authorList>
    </citation>
    <scope>NUCLEOTIDE SEQUENCE</scope>
    <source>
        <strain evidence="1">N237</strain>
    </source>
</reference>
<name>A0ABY4R3Q8_9ACTN</name>
<accession>A0ABY4R3Q8</accession>
<dbReference type="EMBL" id="CP097332">
    <property type="protein sequence ID" value="UQX89634.1"/>
    <property type="molecule type" value="Genomic_DNA"/>
</dbReference>
<organism evidence="1 2">
    <name type="scientific">Jatrophihabitans telluris</name>
    <dbReference type="NCBI Taxonomy" id="2038343"/>
    <lineage>
        <taxon>Bacteria</taxon>
        <taxon>Bacillati</taxon>
        <taxon>Actinomycetota</taxon>
        <taxon>Actinomycetes</taxon>
        <taxon>Jatrophihabitantales</taxon>
        <taxon>Jatrophihabitantaceae</taxon>
        <taxon>Jatrophihabitans</taxon>
    </lineage>
</organism>
<keyword evidence="2" id="KW-1185">Reference proteome</keyword>
<dbReference type="Proteomes" id="UP001056336">
    <property type="component" value="Chromosome"/>
</dbReference>
<evidence type="ECO:0000313" key="1">
    <source>
        <dbReference type="EMBL" id="UQX89634.1"/>
    </source>
</evidence>
<sequence>MTEVLGAIVREKWTSLLADGFDIVEEDPHLLLLKSSIVTVRVVLDPRGEVDIDVFRTGGERLYGWAYTGIVGRASVGRLLEIALAQMRQEPAILRGDAEFYEALANEKRARAHAMTEYHAGRGPRPGRRLP</sequence>
<evidence type="ECO:0000313" key="2">
    <source>
        <dbReference type="Proteomes" id="UP001056336"/>
    </source>
</evidence>
<proteinExistence type="predicted"/>
<dbReference type="RefSeq" id="WP_249773530.1">
    <property type="nucleotide sequence ID" value="NZ_CP097332.1"/>
</dbReference>
<reference evidence="1" key="2">
    <citation type="submission" date="2022-05" db="EMBL/GenBank/DDBJ databases">
        <authorList>
            <person name="Kim J.-S."/>
            <person name="Lee K."/>
            <person name="Suh M."/>
            <person name="Eom M."/>
            <person name="Kim J.-S."/>
            <person name="Kim D.-S."/>
            <person name="Ko S.-H."/>
            <person name="Shin Y."/>
            <person name="Lee J.-S."/>
        </authorList>
    </citation>
    <scope>NUCLEOTIDE SEQUENCE</scope>
    <source>
        <strain evidence="1">N237</strain>
    </source>
</reference>
<gene>
    <name evidence="1" type="ORF">M6D93_06420</name>
</gene>